<dbReference type="AlphaFoldDB" id="A0A937UQE9"/>
<sequence>MGAQGPAEGEDCWVAGGLGEDACPGGEVVVLVGGVEEGERAAADVEDDGERAAAVANDGRGLAVAAGQGGIGNVEDVYVA</sequence>
<evidence type="ECO:0000313" key="2">
    <source>
        <dbReference type="Proteomes" id="UP000604475"/>
    </source>
</evidence>
<organism evidence="1 2">
    <name type="scientific">Frankia nepalensis</name>
    <dbReference type="NCBI Taxonomy" id="1836974"/>
    <lineage>
        <taxon>Bacteria</taxon>
        <taxon>Bacillati</taxon>
        <taxon>Actinomycetota</taxon>
        <taxon>Actinomycetes</taxon>
        <taxon>Frankiales</taxon>
        <taxon>Frankiaceae</taxon>
        <taxon>Frankia</taxon>
    </lineage>
</organism>
<dbReference type="RefSeq" id="WP_202999884.1">
    <property type="nucleotide sequence ID" value="NZ_JADWYU010000136.1"/>
</dbReference>
<protein>
    <submittedName>
        <fullName evidence="1">Uncharacterized protein</fullName>
    </submittedName>
</protein>
<gene>
    <name evidence="1" type="ORF">I7412_23905</name>
</gene>
<proteinExistence type="predicted"/>
<keyword evidence="2" id="KW-1185">Reference proteome</keyword>
<dbReference type="EMBL" id="JAEACQ010000243">
    <property type="protein sequence ID" value="MBL7630152.1"/>
    <property type="molecule type" value="Genomic_DNA"/>
</dbReference>
<comment type="caution">
    <text evidence="1">The sequence shown here is derived from an EMBL/GenBank/DDBJ whole genome shotgun (WGS) entry which is preliminary data.</text>
</comment>
<evidence type="ECO:0000313" key="1">
    <source>
        <dbReference type="EMBL" id="MBL7630152.1"/>
    </source>
</evidence>
<accession>A0A937UQE9</accession>
<name>A0A937UQE9_9ACTN</name>
<reference evidence="1" key="1">
    <citation type="submission" date="2020-12" db="EMBL/GenBank/DDBJ databases">
        <title>Genomic characterization of non-nitrogen-fixing Frankia strains.</title>
        <authorList>
            <person name="Carlos-Shanley C."/>
            <person name="Guerra T."/>
            <person name="Hahn D."/>
        </authorList>
    </citation>
    <scope>NUCLEOTIDE SEQUENCE</scope>
    <source>
        <strain evidence="1">CN6</strain>
    </source>
</reference>
<dbReference type="Proteomes" id="UP000604475">
    <property type="component" value="Unassembled WGS sequence"/>
</dbReference>